<keyword evidence="4" id="KW-1185">Reference proteome</keyword>
<dbReference type="Pfam" id="PF02321">
    <property type="entry name" value="OEP"/>
    <property type="match status" value="2"/>
</dbReference>
<feature type="signal peptide" evidence="2">
    <location>
        <begin position="1"/>
        <end position="26"/>
    </location>
</feature>
<dbReference type="SUPFAM" id="SSF56954">
    <property type="entry name" value="Outer membrane efflux proteins (OEP)"/>
    <property type="match status" value="1"/>
</dbReference>
<organism evidence="3 4">
    <name type="scientific">Acinetobacter amyesii</name>
    <dbReference type="NCBI Taxonomy" id="2942470"/>
    <lineage>
        <taxon>Bacteria</taxon>
        <taxon>Pseudomonadati</taxon>
        <taxon>Pseudomonadota</taxon>
        <taxon>Gammaproteobacteria</taxon>
        <taxon>Moraxellales</taxon>
        <taxon>Moraxellaceae</taxon>
        <taxon>Acinetobacter</taxon>
    </lineage>
</organism>
<gene>
    <name evidence="3" type="ORF">B1202_11160</name>
</gene>
<proteinExistence type="inferred from homology"/>
<sequence>MSLYFTAFIRLGLAVGISTALQSTFAENVSSFESAFAKVQNYQAQTDIWQQQQQISDFNVRQSKLWQNPSLSIEQNGFGNNQDQELSIAISQPLDVFGQRKINQALASTSAQQIQLQQQIWNAQSQLIVKFAWSQLAIAQNEQSIYATQLKLSKSNLDSAQKRYQAGSIALVDVERAQIEALEIQRLYQQALLKQQTAARQLSNLWGETTSQIALNNSVTPWPEQSQNLVERNLSEGWLQKLYALNIQQANQQIEHLKAQARPNPTLNMGMSRTKSPTDTNDTALVLGVDIPLNIFNRQQYAIPMAQKQQILLNHQQQRELKQQVLDIANSIHQLKGLRTQFDATGSQIGLAEKVQNRTLQGFQAGKFAITDVQQTTKQLQDLRLSQMQILAQAWQSALSAEALSIGTSYEEISRSDAYSQLNKKAIEASQTLINSASAQ</sequence>
<name>A0A1T1GU25_9GAMM</name>
<protein>
    <submittedName>
        <fullName evidence="3">Cation transporter</fullName>
    </submittedName>
</protein>
<feature type="chain" id="PRO_5012684679" evidence="2">
    <location>
        <begin position="27"/>
        <end position="440"/>
    </location>
</feature>
<dbReference type="EMBL" id="MVKX01000007">
    <property type="protein sequence ID" value="OOV81119.1"/>
    <property type="molecule type" value="Genomic_DNA"/>
</dbReference>
<evidence type="ECO:0000313" key="3">
    <source>
        <dbReference type="EMBL" id="OOV81119.1"/>
    </source>
</evidence>
<dbReference type="RefSeq" id="WP_078190677.1">
    <property type="nucleotide sequence ID" value="NZ_JAMCOZ010000009.1"/>
</dbReference>
<accession>A0A1T1GU25</accession>
<dbReference type="AlphaFoldDB" id="A0A1T1GU25"/>
<dbReference type="PANTHER" id="PTHR30203">
    <property type="entry name" value="OUTER MEMBRANE CATION EFFLUX PROTEIN"/>
    <property type="match status" value="1"/>
</dbReference>
<comment type="caution">
    <text evidence="3">The sequence shown here is derived from an EMBL/GenBank/DDBJ whole genome shotgun (WGS) entry which is preliminary data.</text>
</comment>
<dbReference type="Gene3D" id="1.20.1600.10">
    <property type="entry name" value="Outer membrane efflux proteins (OEP)"/>
    <property type="match status" value="1"/>
</dbReference>
<dbReference type="InterPro" id="IPR010131">
    <property type="entry name" value="MdtP/NodT-like"/>
</dbReference>
<evidence type="ECO:0000313" key="4">
    <source>
        <dbReference type="Proteomes" id="UP000191160"/>
    </source>
</evidence>
<dbReference type="PANTHER" id="PTHR30203:SF24">
    <property type="entry name" value="BLR4935 PROTEIN"/>
    <property type="match status" value="1"/>
</dbReference>
<keyword evidence="2" id="KW-0732">Signal</keyword>
<dbReference type="Proteomes" id="UP000191160">
    <property type="component" value="Unassembled WGS sequence"/>
</dbReference>
<dbReference type="GO" id="GO:0015562">
    <property type="term" value="F:efflux transmembrane transporter activity"/>
    <property type="evidence" value="ECO:0007669"/>
    <property type="project" value="InterPro"/>
</dbReference>
<evidence type="ECO:0000256" key="1">
    <source>
        <dbReference type="ARBA" id="ARBA00007613"/>
    </source>
</evidence>
<reference evidence="3 4" key="1">
    <citation type="submission" date="2017-02" db="EMBL/GenBank/DDBJ databases">
        <title>Acinetobacter sp. ANC 4945, whole genome shotgun sequencing project.</title>
        <authorList>
            <person name="Radolfova-Krizova L."/>
            <person name="Al Atrouni A."/>
            <person name="Nemec A."/>
        </authorList>
    </citation>
    <scope>NUCLEOTIDE SEQUENCE [LARGE SCALE GENOMIC DNA]</scope>
    <source>
        <strain evidence="3 4">ANC 4945</strain>
    </source>
</reference>
<comment type="similarity">
    <text evidence="1">Belongs to the outer membrane factor (OMF) (TC 1.B.17) family.</text>
</comment>
<dbReference type="InterPro" id="IPR003423">
    <property type="entry name" value="OMP_efflux"/>
</dbReference>
<evidence type="ECO:0000256" key="2">
    <source>
        <dbReference type="SAM" id="SignalP"/>
    </source>
</evidence>